<dbReference type="NCBIfam" id="TIGR02464">
    <property type="entry name" value="ribofla_fusion"/>
    <property type="match status" value="1"/>
</dbReference>
<dbReference type="CDD" id="cd15457">
    <property type="entry name" value="NADAR"/>
    <property type="match status" value="1"/>
</dbReference>
<dbReference type="Proteomes" id="UP001362999">
    <property type="component" value="Unassembled WGS sequence"/>
</dbReference>
<protein>
    <submittedName>
        <fullName evidence="3">DUF1768 domain-containing protein</fullName>
    </submittedName>
</protein>
<dbReference type="Pfam" id="PF08719">
    <property type="entry name" value="NADAR"/>
    <property type="match status" value="1"/>
</dbReference>
<feature type="domain" description="NADAR" evidence="2">
    <location>
        <begin position="284"/>
        <end position="424"/>
    </location>
</feature>
<reference evidence="3 4" key="1">
    <citation type="journal article" date="2024" name="J Genomics">
        <title>Draft genome sequencing and assembly of Favolaschia claudopus CIRM-BRFM 2984 isolated from oak limbs.</title>
        <authorList>
            <person name="Navarro D."/>
            <person name="Drula E."/>
            <person name="Chaduli D."/>
            <person name="Cazenave R."/>
            <person name="Ahrendt S."/>
            <person name="Wang J."/>
            <person name="Lipzen A."/>
            <person name="Daum C."/>
            <person name="Barry K."/>
            <person name="Grigoriev I.V."/>
            <person name="Favel A."/>
            <person name="Rosso M.N."/>
            <person name="Martin F."/>
        </authorList>
    </citation>
    <scope>NUCLEOTIDE SEQUENCE [LARGE SCALE GENOMIC DNA]</scope>
    <source>
        <strain evidence="3 4">CIRM-BRFM 2984</strain>
    </source>
</reference>
<accession>A0AAW0A6S4</accession>
<keyword evidence="4" id="KW-1185">Reference proteome</keyword>
<dbReference type="Gene3D" id="1.10.357.40">
    <property type="entry name" value="YbiA-like"/>
    <property type="match status" value="1"/>
</dbReference>
<dbReference type="SUPFAM" id="SSF143990">
    <property type="entry name" value="YbiA-like"/>
    <property type="match status" value="1"/>
</dbReference>
<evidence type="ECO:0000313" key="3">
    <source>
        <dbReference type="EMBL" id="KAK7001568.1"/>
    </source>
</evidence>
<proteinExistence type="predicted"/>
<dbReference type="AlphaFoldDB" id="A0AAW0A6S4"/>
<evidence type="ECO:0000313" key="4">
    <source>
        <dbReference type="Proteomes" id="UP001362999"/>
    </source>
</evidence>
<comment type="caution">
    <text evidence="3">The sequence shown here is derived from an EMBL/GenBank/DDBJ whole genome shotgun (WGS) entry which is preliminary data.</text>
</comment>
<dbReference type="InterPro" id="IPR012816">
    <property type="entry name" value="NADAR"/>
</dbReference>
<dbReference type="CDD" id="cd21037">
    <property type="entry name" value="MLKL_NTD"/>
    <property type="match status" value="1"/>
</dbReference>
<dbReference type="InterPro" id="IPR036537">
    <property type="entry name" value="Adaptor_Cbl_N_dom_sf"/>
</dbReference>
<name>A0AAW0A6S4_9AGAR</name>
<dbReference type="InterPro" id="IPR037238">
    <property type="entry name" value="YbiA-like_sf"/>
</dbReference>
<dbReference type="GO" id="GO:0007166">
    <property type="term" value="P:cell surface receptor signaling pathway"/>
    <property type="evidence" value="ECO:0007669"/>
    <property type="project" value="InterPro"/>
</dbReference>
<evidence type="ECO:0000256" key="1">
    <source>
        <dbReference type="SAM" id="MobiDB-lite"/>
    </source>
</evidence>
<organism evidence="3 4">
    <name type="scientific">Favolaschia claudopus</name>
    <dbReference type="NCBI Taxonomy" id="2862362"/>
    <lineage>
        <taxon>Eukaryota</taxon>
        <taxon>Fungi</taxon>
        <taxon>Dikarya</taxon>
        <taxon>Basidiomycota</taxon>
        <taxon>Agaricomycotina</taxon>
        <taxon>Agaricomycetes</taxon>
        <taxon>Agaricomycetidae</taxon>
        <taxon>Agaricales</taxon>
        <taxon>Marasmiineae</taxon>
        <taxon>Mycenaceae</taxon>
        <taxon>Favolaschia</taxon>
    </lineage>
</organism>
<dbReference type="Gene3D" id="1.20.930.20">
    <property type="entry name" value="Adaptor protein Cbl, N-terminal domain"/>
    <property type="match status" value="1"/>
</dbReference>
<gene>
    <name evidence="3" type="ORF">R3P38DRAFT_3049803</name>
</gene>
<evidence type="ECO:0000259" key="2">
    <source>
        <dbReference type="Pfam" id="PF08719"/>
    </source>
</evidence>
<dbReference type="InterPro" id="IPR059179">
    <property type="entry name" value="MLKL-like_MCAfunc"/>
</dbReference>
<feature type="region of interest" description="Disordered" evidence="1">
    <location>
        <begin position="205"/>
        <end position="261"/>
    </location>
</feature>
<sequence length="429" mass="48404">MSMITSQTVLDVVLGVTPVPGLSAAFTLLKLIVSSIEKVKQSKQRLVVLAQSAGQLLQTLNTELCIGRLVQSTCQKPLKDLYSLLVDIQSYVGKEETTSFFKAVWKYDSRMERIDGFYRRLGTLADAFQISALLNIQHMISDDILARQQDRESRGGIPPVNFTLVKTQATKGVQLPVHSRSRSLTTGDRIPSITSVLVNAQETRSIHPALQNPTPSDDIPLPAPTRTKPQCLELSSQNPGPATDASDSDSESTTQWTPHVHCECPPQNFPVPEPEPITRHTVSFHYRKKNKYHCFTNFSPHRVVYEGKEYPTSEHLYQAFKFMDNRPDIAEAIRTISPSRTEAYKYSMARIEDRDPNWEHIRIAKMELAAWHKFSQNPEIEQILLDTGDAELANTSKDEFWGRGKNCDGRNELGKVMERVRARLLSRAT</sequence>
<dbReference type="EMBL" id="JAWWNJ010000083">
    <property type="protein sequence ID" value="KAK7001568.1"/>
    <property type="molecule type" value="Genomic_DNA"/>
</dbReference>